<dbReference type="PRINTS" id="PR00508">
    <property type="entry name" value="S21N4MTFRASE"/>
</dbReference>
<dbReference type="AlphaFoldDB" id="A0A7C4GB72"/>
<evidence type="ECO:0000259" key="4">
    <source>
        <dbReference type="Pfam" id="PF01555"/>
    </source>
</evidence>
<dbReference type="GO" id="GO:0008170">
    <property type="term" value="F:N-methyltransferase activity"/>
    <property type="evidence" value="ECO:0007669"/>
    <property type="project" value="InterPro"/>
</dbReference>
<comment type="similarity">
    <text evidence="3">Belongs to the N(4)/N(6)-methyltransferase family.</text>
</comment>
<dbReference type="GO" id="GO:0003677">
    <property type="term" value="F:DNA binding"/>
    <property type="evidence" value="ECO:0007669"/>
    <property type="project" value="InterPro"/>
</dbReference>
<dbReference type="InterPro" id="IPR001091">
    <property type="entry name" value="RM_Methyltransferase"/>
</dbReference>
<keyword evidence="2 5" id="KW-0808">Transferase</keyword>
<gene>
    <name evidence="5" type="ORF">ENS41_05585</name>
</gene>
<dbReference type="PANTHER" id="PTHR13370:SF3">
    <property type="entry name" value="TRNA (GUANINE(10)-N2)-METHYLTRANSFERASE HOMOLOG"/>
    <property type="match status" value="1"/>
</dbReference>
<name>A0A7C4GB72_UNCW3</name>
<dbReference type="GO" id="GO:0009007">
    <property type="term" value="F:site-specific DNA-methyltransferase (adenine-specific) activity"/>
    <property type="evidence" value="ECO:0007669"/>
    <property type="project" value="TreeGrafter"/>
</dbReference>
<keyword evidence="1 5" id="KW-0489">Methyltransferase</keyword>
<feature type="domain" description="DNA methylase N-4/N-6" evidence="4">
    <location>
        <begin position="157"/>
        <end position="273"/>
    </location>
</feature>
<comment type="caution">
    <text evidence="5">The sequence shown here is derived from an EMBL/GenBank/DDBJ whole genome shotgun (WGS) entry which is preliminary data.</text>
</comment>
<evidence type="ECO:0000256" key="1">
    <source>
        <dbReference type="ARBA" id="ARBA00022603"/>
    </source>
</evidence>
<organism evidence="5">
    <name type="scientific">candidate division WOR-3 bacterium</name>
    <dbReference type="NCBI Taxonomy" id="2052148"/>
    <lineage>
        <taxon>Bacteria</taxon>
        <taxon>Bacteria division WOR-3</taxon>
    </lineage>
</organism>
<dbReference type="SUPFAM" id="SSF53335">
    <property type="entry name" value="S-adenosyl-L-methionine-dependent methyltransferases"/>
    <property type="match status" value="2"/>
</dbReference>
<sequence>MQRVPTIILEGDEFHRRILPIPNQRTCQCPPTHINCMTAKDWLKSQLGVWQFFYEGRDIRDKTLHPATFPIALSKKVIELFTHEGELVLDPFVGSGTTLVAASDLNRNAVGFDLQKHYLELCVRRLSQNSSVFNYARQIAIQDDARYISEYFENNSVSLIWTSPPYANLLNRKRKNKSRRNRNNDQLGKVEQYSQDDRDLGTLELNSYTEAMGVIFQKLLPLLKPKGHCVINVPDMWWENERITIHISLVEELRKRGYELRNIIIWDRTNVVNQIGIFGWPSNYITMGVTFEYLLDFWRPPNDD</sequence>
<feature type="domain" description="DNA methylase N-4/N-6" evidence="4">
    <location>
        <begin position="48"/>
        <end position="122"/>
    </location>
</feature>
<dbReference type="EC" id="2.1.1.-" evidence="3"/>
<dbReference type="InterPro" id="IPR002941">
    <property type="entry name" value="DNA_methylase_N4/N6"/>
</dbReference>
<dbReference type="Gene3D" id="3.40.50.150">
    <property type="entry name" value="Vaccinia Virus protein VP39"/>
    <property type="match status" value="2"/>
</dbReference>
<dbReference type="GO" id="GO:0032259">
    <property type="term" value="P:methylation"/>
    <property type="evidence" value="ECO:0007669"/>
    <property type="project" value="UniProtKB-KW"/>
</dbReference>
<evidence type="ECO:0000256" key="3">
    <source>
        <dbReference type="RuleBase" id="RU362026"/>
    </source>
</evidence>
<dbReference type="GO" id="GO:0005737">
    <property type="term" value="C:cytoplasm"/>
    <property type="evidence" value="ECO:0007669"/>
    <property type="project" value="TreeGrafter"/>
</dbReference>
<proteinExistence type="inferred from homology"/>
<evidence type="ECO:0000313" key="5">
    <source>
        <dbReference type="EMBL" id="HGK28410.1"/>
    </source>
</evidence>
<evidence type="ECO:0000256" key="2">
    <source>
        <dbReference type="ARBA" id="ARBA00022679"/>
    </source>
</evidence>
<reference evidence="5" key="1">
    <citation type="journal article" date="2020" name="mSystems">
        <title>Genome- and Community-Level Interaction Insights into Carbon Utilization and Element Cycling Functions of Hydrothermarchaeota in Hydrothermal Sediment.</title>
        <authorList>
            <person name="Zhou Z."/>
            <person name="Liu Y."/>
            <person name="Xu W."/>
            <person name="Pan J."/>
            <person name="Luo Z.H."/>
            <person name="Li M."/>
        </authorList>
    </citation>
    <scope>NUCLEOTIDE SEQUENCE [LARGE SCALE GENOMIC DNA]</scope>
    <source>
        <strain evidence="5">SpSt-488</strain>
    </source>
</reference>
<dbReference type="PANTHER" id="PTHR13370">
    <property type="entry name" value="RNA METHYLASE-RELATED"/>
    <property type="match status" value="1"/>
</dbReference>
<accession>A0A7C4GB72</accession>
<protein>
    <recommendedName>
        <fullName evidence="3">Methyltransferase</fullName>
        <ecNumber evidence="3">2.1.1.-</ecNumber>
    </recommendedName>
</protein>
<dbReference type="InterPro" id="IPR029063">
    <property type="entry name" value="SAM-dependent_MTases_sf"/>
</dbReference>
<dbReference type="Pfam" id="PF01555">
    <property type="entry name" value="N6_N4_Mtase"/>
    <property type="match status" value="2"/>
</dbReference>
<dbReference type="EMBL" id="DSUT01000115">
    <property type="protein sequence ID" value="HGK28410.1"/>
    <property type="molecule type" value="Genomic_DNA"/>
</dbReference>